<evidence type="ECO:0000313" key="3">
    <source>
        <dbReference type="Proteomes" id="UP000070434"/>
    </source>
</evidence>
<dbReference type="EMBL" id="LNJP01000001">
    <property type="protein sequence ID" value="KWZ35185.1"/>
    <property type="molecule type" value="Genomic_DNA"/>
</dbReference>
<reference evidence="2 3" key="1">
    <citation type="submission" date="2015-11" db="EMBL/GenBank/DDBJ databases">
        <authorList>
            <person name="Sahl J."/>
            <person name="Wagner D."/>
            <person name="Keim P."/>
        </authorList>
    </citation>
    <scope>NUCLEOTIDE SEQUENCE [LARGE SCALE GENOMIC DNA]</scope>
    <source>
        <strain evidence="2 3">AZ-4-2-10-S1-D7</strain>
    </source>
</reference>
<evidence type="ECO:0000313" key="2">
    <source>
        <dbReference type="EMBL" id="KWZ35185.1"/>
    </source>
</evidence>
<dbReference type="AlphaFoldDB" id="A0AAW3PZZ3"/>
<accession>A0AAW3PZZ3</accession>
<name>A0AAW3PZZ3_9BURK</name>
<protein>
    <submittedName>
        <fullName evidence="2">Uncharacterized protein</fullName>
    </submittedName>
</protein>
<organism evidence="2 3">
    <name type="scientific">Burkholderia anthina</name>
    <dbReference type="NCBI Taxonomy" id="179879"/>
    <lineage>
        <taxon>Bacteria</taxon>
        <taxon>Pseudomonadati</taxon>
        <taxon>Pseudomonadota</taxon>
        <taxon>Betaproteobacteria</taxon>
        <taxon>Burkholderiales</taxon>
        <taxon>Burkholderiaceae</taxon>
        <taxon>Burkholderia</taxon>
        <taxon>Burkholderia cepacia complex</taxon>
    </lineage>
</organism>
<comment type="caution">
    <text evidence="2">The sequence shown here is derived from an EMBL/GenBank/DDBJ whole genome shotgun (WGS) entry which is preliminary data.</text>
</comment>
<gene>
    <name evidence="2" type="ORF">WS64_06325</name>
</gene>
<feature type="region of interest" description="Disordered" evidence="1">
    <location>
        <begin position="1"/>
        <end position="25"/>
    </location>
</feature>
<sequence length="84" mass="9381">MAVSTAKRIEMDNTKHGGPAFPEVPGDCNGYEGKSGMTLRDYFAAHAPDVPDDFGWATGETDSWQRRTRWNYHYADAMLRARGA</sequence>
<dbReference type="Proteomes" id="UP000070434">
    <property type="component" value="Chromosome 1"/>
</dbReference>
<proteinExistence type="predicted"/>
<evidence type="ECO:0000256" key="1">
    <source>
        <dbReference type="SAM" id="MobiDB-lite"/>
    </source>
</evidence>